<feature type="coiled-coil region" evidence="1">
    <location>
        <begin position="50"/>
        <end position="89"/>
    </location>
</feature>
<reference evidence="4 5" key="1">
    <citation type="journal article" date="2015" name="Nature">
        <title>rRNA introns, odd ribosomes, and small enigmatic genomes across a large radiation of phyla.</title>
        <authorList>
            <person name="Brown C.T."/>
            <person name="Hug L.A."/>
            <person name="Thomas B.C."/>
            <person name="Sharon I."/>
            <person name="Castelle C.J."/>
            <person name="Singh A."/>
            <person name="Wilkins M.J."/>
            <person name="Williams K.H."/>
            <person name="Banfield J.F."/>
        </authorList>
    </citation>
    <scope>NUCLEOTIDE SEQUENCE [LARGE SCALE GENOMIC DNA]</scope>
</reference>
<keyword evidence="2" id="KW-1133">Transmembrane helix</keyword>
<keyword evidence="2" id="KW-0812">Transmembrane</keyword>
<evidence type="ECO:0000313" key="5">
    <source>
        <dbReference type="Proteomes" id="UP000033854"/>
    </source>
</evidence>
<feature type="domain" description="Phosphodiester glycosidase" evidence="3">
    <location>
        <begin position="226"/>
        <end position="395"/>
    </location>
</feature>
<keyword evidence="2" id="KW-0472">Membrane</keyword>
<dbReference type="EMBL" id="LCDA01000004">
    <property type="protein sequence ID" value="KKS42964.1"/>
    <property type="molecule type" value="Genomic_DNA"/>
</dbReference>
<protein>
    <recommendedName>
        <fullName evidence="3">Phosphodiester glycosidase domain-containing protein</fullName>
    </recommendedName>
</protein>
<sequence>MVKILKKNRSVWLFVVGGTVLLIALGFIFYVMFQKQLETQKRNVDLEQQIVKNNETILNIQAEIERLNNEDLRKANTEVKKQMADLKLSFNAAVEAYEQILYLQDRGAKTTTQLSKFSSILDFLAKNDLQNALKTTKELVAEIDKEKARLASLAAAPIPANVPEIVEAPASGYRRQKVTVDGVSFLVDVVSADLGSTKVIVDTASDGTCANDCPVLPLATYVSRSGAYAGVNGTYFCPETYPSCVSKKNSFDVLVMNKNKVYFNSENNVYSTVPVAIFSGSSARFIGQTSSWGRDTGVDSVIANRPLLVLDGNIMFGSGGEEKEASRGNRSFLGATGSTGYIGVVHSASVAESAKVLQAMGIKNAINLDDGGSTALWSGGYKVGPGRNLPNVVLFVKK</sequence>
<evidence type="ECO:0000259" key="3">
    <source>
        <dbReference type="Pfam" id="PF09992"/>
    </source>
</evidence>
<keyword evidence="1" id="KW-0175">Coiled coil</keyword>
<dbReference type="Pfam" id="PF09992">
    <property type="entry name" value="NAGPA"/>
    <property type="match status" value="1"/>
</dbReference>
<dbReference type="AlphaFoldDB" id="A0A0G0Z2F4"/>
<dbReference type="Proteomes" id="UP000033854">
    <property type="component" value="Unassembled WGS sequence"/>
</dbReference>
<gene>
    <name evidence="4" type="ORF">UV06_C0004G0099</name>
</gene>
<feature type="transmembrane region" description="Helical" evidence="2">
    <location>
        <begin position="12"/>
        <end position="33"/>
    </location>
</feature>
<organism evidence="4 5">
    <name type="scientific">Candidatus Collierbacteria bacterium GW2011_GWA2_42_17</name>
    <dbReference type="NCBI Taxonomy" id="1618378"/>
    <lineage>
        <taxon>Bacteria</taxon>
        <taxon>Candidatus Collieribacteriota</taxon>
    </lineage>
</organism>
<evidence type="ECO:0000256" key="1">
    <source>
        <dbReference type="SAM" id="Coils"/>
    </source>
</evidence>
<proteinExistence type="predicted"/>
<comment type="caution">
    <text evidence="4">The sequence shown here is derived from an EMBL/GenBank/DDBJ whole genome shotgun (WGS) entry which is preliminary data.</text>
</comment>
<name>A0A0G0Z2F4_9BACT</name>
<accession>A0A0G0Z2F4</accession>
<dbReference type="InterPro" id="IPR018711">
    <property type="entry name" value="NAGPA"/>
</dbReference>
<evidence type="ECO:0000256" key="2">
    <source>
        <dbReference type="SAM" id="Phobius"/>
    </source>
</evidence>
<evidence type="ECO:0000313" key="4">
    <source>
        <dbReference type="EMBL" id="KKS42964.1"/>
    </source>
</evidence>